<dbReference type="EMBL" id="JAIUJS010000003">
    <property type="protein sequence ID" value="MCA0153112.1"/>
    <property type="molecule type" value="Genomic_DNA"/>
</dbReference>
<dbReference type="Gene3D" id="3.40.630.40">
    <property type="entry name" value="Zn-dependent exopeptidases"/>
    <property type="match status" value="1"/>
</dbReference>
<comment type="caution">
    <text evidence="1">The sequence shown here is derived from an EMBL/GenBank/DDBJ whole genome shotgun (WGS) entry which is preliminary data.</text>
</comment>
<evidence type="ECO:0000313" key="1">
    <source>
        <dbReference type="EMBL" id="MCA0153112.1"/>
    </source>
</evidence>
<evidence type="ECO:0000313" key="2">
    <source>
        <dbReference type="Proteomes" id="UP001198402"/>
    </source>
</evidence>
<gene>
    <name evidence="1" type="ORF">LBV24_07780</name>
</gene>
<dbReference type="SUPFAM" id="SSF53187">
    <property type="entry name" value="Zn-dependent exopeptidases"/>
    <property type="match status" value="1"/>
</dbReference>
<dbReference type="RefSeq" id="WP_224478047.1">
    <property type="nucleotide sequence ID" value="NZ_JAIUJS010000003.1"/>
</dbReference>
<dbReference type="Proteomes" id="UP001198402">
    <property type="component" value="Unassembled WGS sequence"/>
</dbReference>
<dbReference type="Pfam" id="PF05013">
    <property type="entry name" value="FGase"/>
    <property type="match status" value="1"/>
</dbReference>
<reference evidence="2" key="1">
    <citation type="submission" date="2023-07" db="EMBL/GenBank/DDBJ databases">
        <authorList>
            <person name="Yue Y."/>
        </authorList>
    </citation>
    <scope>NUCLEOTIDE SEQUENCE [LARGE SCALE GENOMIC DNA]</scope>
    <source>
        <strain evidence="2">2Y89</strain>
    </source>
</reference>
<proteinExistence type="predicted"/>
<sequence length="278" mass="32637">MQRLSINSIISKIEAEEIFHAVSDDYSFTLKIDNYVPYVCGAVHDGHQFRRALWDKCLHTEYERWYEEDPETKNMVISHPILIAGCDSRFEYDLNRPPEEAVFETAWGKELWKEPLSDKEKAQSLQKHNNFYKVVEALISKIESKFGVCIVYDMHSYNWKRWDREVPTWNLGTSNIDNERFGDQVESWRQMLAGIKLPHGIKQTASENNTFYGNGYFLKFITKNFQNTLVLATEIAKVYCDELDRIIYPEVVVAVEEQLRTLLPKHAEAFYNTFKLNV</sequence>
<keyword evidence="2" id="KW-1185">Reference proteome</keyword>
<accession>A0ABS7XZP4</accession>
<organism evidence="1 2">
    <name type="scientific">Winogradskyella vincentii</name>
    <dbReference type="NCBI Taxonomy" id="2877122"/>
    <lineage>
        <taxon>Bacteria</taxon>
        <taxon>Pseudomonadati</taxon>
        <taxon>Bacteroidota</taxon>
        <taxon>Flavobacteriia</taxon>
        <taxon>Flavobacteriales</taxon>
        <taxon>Flavobacteriaceae</taxon>
        <taxon>Winogradskyella</taxon>
    </lineage>
</organism>
<name>A0ABS7XZP4_9FLAO</name>
<dbReference type="InterPro" id="IPR007709">
    <property type="entry name" value="N-FG_amidohydro"/>
</dbReference>
<protein>
    <submittedName>
        <fullName evidence="1">N-formylglutamate amidohydrolase</fullName>
    </submittedName>
</protein>